<evidence type="ECO:0000313" key="4">
    <source>
        <dbReference type="Proteomes" id="UP000198999"/>
    </source>
</evidence>
<dbReference type="InterPro" id="IPR021255">
    <property type="entry name" value="DUF2807"/>
</dbReference>
<feature type="chain" id="PRO_5011766494" evidence="1">
    <location>
        <begin position="19"/>
        <end position="225"/>
    </location>
</feature>
<dbReference type="AlphaFoldDB" id="A0A1H9B5E0"/>
<proteinExistence type="predicted"/>
<dbReference type="Gene3D" id="2.160.20.120">
    <property type="match status" value="1"/>
</dbReference>
<organism evidence="3 4">
    <name type="scientific">Hyunsoonleella jejuensis</name>
    <dbReference type="NCBI Taxonomy" id="419940"/>
    <lineage>
        <taxon>Bacteria</taxon>
        <taxon>Pseudomonadati</taxon>
        <taxon>Bacteroidota</taxon>
        <taxon>Flavobacteriia</taxon>
        <taxon>Flavobacteriales</taxon>
        <taxon>Flavobacteriaceae</taxon>
    </lineage>
</organism>
<keyword evidence="4" id="KW-1185">Reference proteome</keyword>
<evidence type="ECO:0000313" key="3">
    <source>
        <dbReference type="EMBL" id="SEP84154.1"/>
    </source>
</evidence>
<dbReference type="RefSeq" id="WP_092574847.1">
    <property type="nucleotide sequence ID" value="NZ_FOFN01000001.1"/>
</dbReference>
<sequence length="225" mass="24762">MKYLAIILVCLMSLTASAQKTIEKTVGEFSELKVYDLIEVELIKSDFDKVVITGKNKNDVVVNNKNGTLKIKMKLEEAFDGSNTKIKLHYTNIDVIDGNEGTKIYSDDVIKQFEIDLNAQEGAEIKVKVDVKYINVRAVTGGDIHASGKAEHQDVSIYTGGDYNGETLITEQTEVSIRAAGEAHVYATKKVTAKVRAGGDIFIYGNPESIDESRVLGGRIKRVTE</sequence>
<evidence type="ECO:0000259" key="2">
    <source>
        <dbReference type="Pfam" id="PF10988"/>
    </source>
</evidence>
<dbReference type="Proteomes" id="UP000198999">
    <property type="component" value="Unassembled WGS sequence"/>
</dbReference>
<accession>A0A1H9B5E0</accession>
<keyword evidence="1" id="KW-0732">Signal</keyword>
<dbReference type="EMBL" id="FOFN01000001">
    <property type="protein sequence ID" value="SEP84154.1"/>
    <property type="molecule type" value="Genomic_DNA"/>
</dbReference>
<dbReference type="OrthoDB" id="704821at2"/>
<dbReference type="STRING" id="419940.SAMN05421824_0458"/>
<evidence type="ECO:0000256" key="1">
    <source>
        <dbReference type="SAM" id="SignalP"/>
    </source>
</evidence>
<feature type="signal peptide" evidence="1">
    <location>
        <begin position="1"/>
        <end position="18"/>
    </location>
</feature>
<protein>
    <submittedName>
        <fullName evidence="3">Putative auto-transporter adhesin, head GIN domain</fullName>
    </submittedName>
</protein>
<name>A0A1H9B5E0_9FLAO</name>
<gene>
    <name evidence="3" type="ORF">SAMN05421824_0458</name>
</gene>
<reference evidence="3 4" key="1">
    <citation type="submission" date="2016-10" db="EMBL/GenBank/DDBJ databases">
        <authorList>
            <person name="de Groot N.N."/>
        </authorList>
    </citation>
    <scope>NUCLEOTIDE SEQUENCE [LARGE SCALE GENOMIC DNA]</scope>
    <source>
        <strain evidence="3 4">DSM 21035</strain>
    </source>
</reference>
<dbReference type="Pfam" id="PF10988">
    <property type="entry name" value="DUF2807"/>
    <property type="match status" value="1"/>
</dbReference>
<feature type="domain" description="Putative auto-transporter adhesin head GIN" evidence="2">
    <location>
        <begin position="28"/>
        <end position="207"/>
    </location>
</feature>